<name>A0A2S8FHB0_9BACT</name>
<dbReference type="Proteomes" id="UP000239388">
    <property type="component" value="Unassembled WGS sequence"/>
</dbReference>
<dbReference type="AlphaFoldDB" id="A0A2S8FHB0"/>
<reference evidence="1 2" key="1">
    <citation type="submission" date="2018-02" db="EMBL/GenBank/DDBJ databases">
        <title>Comparative genomes isolates from brazilian mangrove.</title>
        <authorList>
            <person name="Araujo J.E."/>
            <person name="Taketani R.G."/>
            <person name="Silva M.C.P."/>
            <person name="Loureco M.V."/>
            <person name="Andreote F.D."/>
        </authorList>
    </citation>
    <scope>NUCLEOTIDE SEQUENCE [LARGE SCALE GENOMIC DNA]</scope>
    <source>
        <strain evidence="1 2">NAP PRIS-MGV</strain>
    </source>
</reference>
<proteinExistence type="predicted"/>
<accession>A0A2S8FHB0</accession>
<comment type="caution">
    <text evidence="1">The sequence shown here is derived from an EMBL/GenBank/DDBJ whole genome shotgun (WGS) entry which is preliminary data.</text>
</comment>
<gene>
    <name evidence="1" type="ORF">C5Y98_19250</name>
</gene>
<dbReference type="EMBL" id="PUIB01000019">
    <property type="protein sequence ID" value="PQO31559.1"/>
    <property type="molecule type" value="Genomic_DNA"/>
</dbReference>
<sequence>MGPGLPADVQQRKAPIRLSLVGRNRHSPLAGFLKVPAGDPLALHFDKGVCVLNLCQGIRRITIRRKSISVICLGRP</sequence>
<evidence type="ECO:0000313" key="2">
    <source>
        <dbReference type="Proteomes" id="UP000239388"/>
    </source>
</evidence>
<evidence type="ECO:0000313" key="1">
    <source>
        <dbReference type="EMBL" id="PQO31559.1"/>
    </source>
</evidence>
<organism evidence="1 2">
    <name type="scientific">Blastopirellula marina</name>
    <dbReference type="NCBI Taxonomy" id="124"/>
    <lineage>
        <taxon>Bacteria</taxon>
        <taxon>Pseudomonadati</taxon>
        <taxon>Planctomycetota</taxon>
        <taxon>Planctomycetia</taxon>
        <taxon>Pirellulales</taxon>
        <taxon>Pirellulaceae</taxon>
        <taxon>Blastopirellula</taxon>
    </lineage>
</organism>
<protein>
    <submittedName>
        <fullName evidence="1">Uncharacterized protein</fullName>
    </submittedName>
</protein>